<dbReference type="GO" id="GO:0016757">
    <property type="term" value="F:glycosyltransferase activity"/>
    <property type="evidence" value="ECO:0007669"/>
    <property type="project" value="UniProtKB-KW"/>
</dbReference>
<comment type="caution">
    <text evidence="1">The sequence shown here is derived from an EMBL/GenBank/DDBJ whole genome shotgun (WGS) entry which is preliminary data.</text>
</comment>
<keyword evidence="1" id="KW-0328">Glycosyltransferase</keyword>
<sequence>MKKLRRKRVLIVVPGFIPSTIISVMRPLGALASRGEISLRLRLANFSPFLESDVEWCDIAVFSRNCEIGDLQLLYGLKRLGKKVIYDIDDNFEEIPLSSDVAIYHRAFYRLHVVRRFFELADVVRVYSDRMADRARLRGADPQSVRCYFDMSLVEGLAAKRSGTKIKIAYPTGRLDDRHLEKMLYTAVRNILVKYDGRVEFHLWRKEAPAELKGVRGVILNKPVRGYDNFIRAFYKAGFDIGLAPGVDTPFFRSKTNNKYREFGGCGIAGVYSNFPPYSNTIEDGVGGLLVESSTEAWSDAISRLIEDKQLRIRVADAARTDILSNYTFESELAGWRRTIDRALKAEEKDMSWMPDYDAWCLATVDLRTEPKSIAETVKSEMKTRRLAEVRIAASRLPRVGMVDFSNAQAYLSADSRKGYGAAFYLVNTELEFEACIQLLSLGNSAIIDMSLYEGEVLPIIRRLNESIIGVPVSCIVRREDLPLIETLDLDMIRVWGVEGADQVPFPNYCIEGYPAVYADVMENHIQFGYSPKRTRLGRFRDRFDVYTHFFERNTRRALTLWRYFGWRIGRRTF</sequence>
<protein>
    <submittedName>
        <fullName evidence="1">Glycosyltransferase</fullName>
        <ecNumber evidence="1">2.4.-.-</ecNumber>
    </submittedName>
</protein>
<proteinExistence type="predicted"/>
<dbReference type="Gene3D" id="3.40.50.2000">
    <property type="entry name" value="Glycogen Phosphorylase B"/>
    <property type="match status" value="1"/>
</dbReference>
<dbReference type="SUPFAM" id="SSF53756">
    <property type="entry name" value="UDP-Glycosyltransferase/glycogen phosphorylase"/>
    <property type="match status" value="1"/>
</dbReference>
<dbReference type="EC" id="2.4.-.-" evidence="1"/>
<keyword evidence="1" id="KW-0808">Transferase</keyword>
<dbReference type="AlphaFoldDB" id="A0A9X3KUZ7"/>
<dbReference type="EMBL" id="JAPZVI010000002">
    <property type="protein sequence ID" value="MCZ8400543.1"/>
    <property type="molecule type" value="Genomic_DNA"/>
</dbReference>
<evidence type="ECO:0000313" key="2">
    <source>
        <dbReference type="Proteomes" id="UP001141992"/>
    </source>
</evidence>
<organism evidence="1 2">
    <name type="scientific">Alcaligenes xylosoxydans xylosoxydans</name>
    <name type="common">Achromobacter xylosoxidans</name>
    <dbReference type="NCBI Taxonomy" id="85698"/>
    <lineage>
        <taxon>Bacteria</taxon>
        <taxon>Pseudomonadati</taxon>
        <taxon>Pseudomonadota</taxon>
        <taxon>Betaproteobacteria</taxon>
        <taxon>Burkholderiales</taxon>
        <taxon>Alcaligenaceae</taxon>
        <taxon>Achromobacter</taxon>
    </lineage>
</organism>
<dbReference type="RefSeq" id="WP_082402848.1">
    <property type="nucleotide sequence ID" value="NZ_JAPZVI010000002.1"/>
</dbReference>
<gene>
    <name evidence="1" type="ORF">O9570_03760</name>
</gene>
<evidence type="ECO:0000313" key="1">
    <source>
        <dbReference type="EMBL" id="MCZ8400543.1"/>
    </source>
</evidence>
<accession>A0A9X3KUZ7</accession>
<reference evidence="1" key="1">
    <citation type="submission" date="2022-12" db="EMBL/GenBank/DDBJ databases">
        <authorList>
            <person name="Voronina O.L."/>
            <person name="Kunda M.S."/>
            <person name="Ryzhova N."/>
            <person name="Aksenova E.I."/>
        </authorList>
    </citation>
    <scope>NUCLEOTIDE SEQUENCE</scope>
    <source>
        <strain evidence="1">SCCH136:Ach223948</strain>
    </source>
</reference>
<name>A0A9X3KUZ7_ALCXX</name>
<dbReference type="Proteomes" id="UP001141992">
    <property type="component" value="Unassembled WGS sequence"/>
</dbReference>